<organism evidence="2 3">
    <name type="scientific">Algivirga pacifica</name>
    <dbReference type="NCBI Taxonomy" id="1162670"/>
    <lineage>
        <taxon>Bacteria</taxon>
        <taxon>Pseudomonadati</taxon>
        <taxon>Bacteroidota</taxon>
        <taxon>Cytophagia</taxon>
        <taxon>Cytophagales</taxon>
        <taxon>Flammeovirgaceae</taxon>
        <taxon>Algivirga</taxon>
    </lineage>
</organism>
<evidence type="ECO:0000313" key="2">
    <source>
        <dbReference type="EMBL" id="GAA4823223.1"/>
    </source>
</evidence>
<gene>
    <name evidence="2" type="ORF">GCM10023331_04590</name>
</gene>
<dbReference type="SUPFAM" id="SSF55729">
    <property type="entry name" value="Acyl-CoA N-acyltransferases (Nat)"/>
    <property type="match status" value="1"/>
</dbReference>
<evidence type="ECO:0000259" key="1">
    <source>
        <dbReference type="PROSITE" id="PS51186"/>
    </source>
</evidence>
<feature type="domain" description="N-acetyltransferase" evidence="1">
    <location>
        <begin position="3"/>
        <end position="150"/>
    </location>
</feature>
<dbReference type="CDD" id="cd04301">
    <property type="entry name" value="NAT_SF"/>
    <property type="match status" value="1"/>
</dbReference>
<protein>
    <submittedName>
        <fullName evidence="2">GNAT family N-acetyltransferase</fullName>
    </submittedName>
</protein>
<comment type="caution">
    <text evidence="2">The sequence shown here is derived from an EMBL/GenBank/DDBJ whole genome shotgun (WGS) entry which is preliminary data.</text>
</comment>
<keyword evidence="3" id="KW-1185">Reference proteome</keyword>
<dbReference type="InterPro" id="IPR000182">
    <property type="entry name" value="GNAT_dom"/>
</dbReference>
<sequence>MEIQIRQANQQDLASIADFQLTMAWETESLKLDLPTVRQGVAHILNNPEIGCYWVAEYQGEVIACLLNLYEWSDWRNGNVLWIHSLFVKDPYKGQGVFRQMYDFLKERVQNDPDLRGIRLYVEKTNLNAQKVYEAIGMTKEHYDLYEWLA</sequence>
<reference evidence="3" key="1">
    <citation type="journal article" date="2019" name="Int. J. Syst. Evol. Microbiol.">
        <title>The Global Catalogue of Microorganisms (GCM) 10K type strain sequencing project: providing services to taxonomists for standard genome sequencing and annotation.</title>
        <authorList>
            <consortium name="The Broad Institute Genomics Platform"/>
            <consortium name="The Broad Institute Genome Sequencing Center for Infectious Disease"/>
            <person name="Wu L."/>
            <person name="Ma J."/>
        </authorList>
    </citation>
    <scope>NUCLEOTIDE SEQUENCE [LARGE SCALE GENOMIC DNA]</scope>
    <source>
        <strain evidence="3">JCM 18326</strain>
    </source>
</reference>
<dbReference type="Pfam" id="PF00583">
    <property type="entry name" value="Acetyltransf_1"/>
    <property type="match status" value="1"/>
</dbReference>
<dbReference type="PROSITE" id="PS51186">
    <property type="entry name" value="GNAT"/>
    <property type="match status" value="1"/>
</dbReference>
<dbReference type="InterPro" id="IPR016181">
    <property type="entry name" value="Acyl_CoA_acyltransferase"/>
</dbReference>
<proteinExistence type="predicted"/>
<accession>A0ABP9CZ26</accession>
<evidence type="ECO:0000313" key="3">
    <source>
        <dbReference type="Proteomes" id="UP001500298"/>
    </source>
</evidence>
<dbReference type="Gene3D" id="3.40.630.30">
    <property type="match status" value="1"/>
</dbReference>
<dbReference type="Proteomes" id="UP001500298">
    <property type="component" value="Unassembled WGS sequence"/>
</dbReference>
<dbReference type="RefSeq" id="WP_345368862.1">
    <property type="nucleotide sequence ID" value="NZ_BAABJX010000009.1"/>
</dbReference>
<dbReference type="EMBL" id="BAABJX010000009">
    <property type="protein sequence ID" value="GAA4823223.1"/>
    <property type="molecule type" value="Genomic_DNA"/>
</dbReference>
<name>A0ABP9CZ26_9BACT</name>